<accession>A0A3M6TSP4</accession>
<organism evidence="1 2">
    <name type="scientific">Pocillopora damicornis</name>
    <name type="common">Cauliflower coral</name>
    <name type="synonym">Millepora damicornis</name>
    <dbReference type="NCBI Taxonomy" id="46731"/>
    <lineage>
        <taxon>Eukaryota</taxon>
        <taxon>Metazoa</taxon>
        <taxon>Cnidaria</taxon>
        <taxon>Anthozoa</taxon>
        <taxon>Hexacorallia</taxon>
        <taxon>Scleractinia</taxon>
        <taxon>Astrocoeniina</taxon>
        <taxon>Pocilloporidae</taxon>
        <taxon>Pocillopora</taxon>
    </lineage>
</organism>
<gene>
    <name evidence="1" type="ORF">pdam_00015983</name>
</gene>
<proteinExistence type="predicted"/>
<evidence type="ECO:0000313" key="2">
    <source>
        <dbReference type="Proteomes" id="UP000275408"/>
    </source>
</evidence>
<name>A0A3M6TSP4_POCDA</name>
<sequence>MAKSLVYLRRHKLKLLMLLLLCSIVCHLLILGFSSANNSNSVLLQTFSLTRLDKRNGTSDSVASDYVNDLRSSVASDYVNGLRSWVASLNALLYTGEWQNSFSFIYSNGGSSPPGVTDENNRYVMCIARHLKKPPSYEDHSHNQKPHYLKFHCVCPVW</sequence>
<evidence type="ECO:0000313" key="1">
    <source>
        <dbReference type="EMBL" id="RMX44351.1"/>
    </source>
</evidence>
<comment type="caution">
    <text evidence="1">The sequence shown here is derived from an EMBL/GenBank/DDBJ whole genome shotgun (WGS) entry which is preliminary data.</text>
</comment>
<dbReference type="EMBL" id="RCHS01002992">
    <property type="protein sequence ID" value="RMX44351.1"/>
    <property type="molecule type" value="Genomic_DNA"/>
</dbReference>
<protein>
    <submittedName>
        <fullName evidence="1">Uncharacterized protein</fullName>
    </submittedName>
</protein>
<keyword evidence="2" id="KW-1185">Reference proteome</keyword>
<reference evidence="1 2" key="1">
    <citation type="journal article" date="2018" name="Sci. Rep.">
        <title>Comparative analysis of the Pocillopora damicornis genome highlights role of immune system in coral evolution.</title>
        <authorList>
            <person name="Cunning R."/>
            <person name="Bay R.A."/>
            <person name="Gillette P."/>
            <person name="Baker A.C."/>
            <person name="Traylor-Knowles N."/>
        </authorList>
    </citation>
    <scope>NUCLEOTIDE SEQUENCE [LARGE SCALE GENOMIC DNA]</scope>
    <source>
        <strain evidence="1">RSMAS</strain>
        <tissue evidence="1">Whole animal</tissue>
    </source>
</reference>
<dbReference type="AlphaFoldDB" id="A0A3M6TSP4"/>
<dbReference type="Proteomes" id="UP000275408">
    <property type="component" value="Unassembled WGS sequence"/>
</dbReference>
<dbReference type="OrthoDB" id="5958806at2759"/>